<dbReference type="AlphaFoldDB" id="A0A8H6YKV5"/>
<dbReference type="EMBL" id="JACAZI010000005">
    <property type="protein sequence ID" value="KAF7360126.1"/>
    <property type="molecule type" value="Genomic_DNA"/>
</dbReference>
<dbReference type="Proteomes" id="UP000620124">
    <property type="component" value="Unassembled WGS sequence"/>
</dbReference>
<evidence type="ECO:0000313" key="2">
    <source>
        <dbReference type="Proteomes" id="UP000620124"/>
    </source>
</evidence>
<comment type="caution">
    <text evidence="1">The sequence shown here is derived from an EMBL/GenBank/DDBJ whole genome shotgun (WGS) entry which is preliminary data.</text>
</comment>
<keyword evidence="2" id="KW-1185">Reference proteome</keyword>
<evidence type="ECO:0000313" key="1">
    <source>
        <dbReference type="EMBL" id="KAF7360126.1"/>
    </source>
</evidence>
<proteinExistence type="predicted"/>
<sequence length="180" mass="20413">MEAILGSFTAVDITHLHSFCCDRHYKPIFQANVHSIRKLTLIVDDISDPMETYPKMILLPAHLRSLNRDLNPRLHYTLPTIIRRLGNLADVKSLTEVSFAMYSTTELDRAHKFRSETYSSHAAVGSGLEKIRINLTHPYLDTKEEDVIRTVKESVSTMHEKPVFVIAFMSAGDVSPLQGF</sequence>
<accession>A0A8H6YKV5</accession>
<protein>
    <submittedName>
        <fullName evidence="1">Uncharacterized protein</fullName>
    </submittedName>
</protein>
<reference evidence="1" key="1">
    <citation type="submission" date="2020-05" db="EMBL/GenBank/DDBJ databases">
        <title>Mycena genomes resolve the evolution of fungal bioluminescence.</title>
        <authorList>
            <person name="Tsai I.J."/>
        </authorList>
    </citation>
    <scope>NUCLEOTIDE SEQUENCE</scope>
    <source>
        <strain evidence="1">CCC161011</strain>
    </source>
</reference>
<name>A0A8H6YKV5_9AGAR</name>
<organism evidence="1 2">
    <name type="scientific">Mycena venus</name>
    <dbReference type="NCBI Taxonomy" id="2733690"/>
    <lineage>
        <taxon>Eukaryota</taxon>
        <taxon>Fungi</taxon>
        <taxon>Dikarya</taxon>
        <taxon>Basidiomycota</taxon>
        <taxon>Agaricomycotina</taxon>
        <taxon>Agaricomycetes</taxon>
        <taxon>Agaricomycetidae</taxon>
        <taxon>Agaricales</taxon>
        <taxon>Marasmiineae</taxon>
        <taxon>Mycenaceae</taxon>
        <taxon>Mycena</taxon>
    </lineage>
</organism>
<dbReference type="OrthoDB" id="3060764at2759"/>
<gene>
    <name evidence="1" type="ORF">MVEN_00741000</name>
</gene>